<reference evidence="2" key="1">
    <citation type="journal article" date="2020" name="Stud. Mycol.">
        <title>101 Dothideomycetes genomes: A test case for predicting lifestyles and emergence of pathogens.</title>
        <authorList>
            <person name="Haridas S."/>
            <person name="Albert R."/>
            <person name="Binder M."/>
            <person name="Bloem J."/>
            <person name="LaButti K."/>
            <person name="Salamov A."/>
            <person name="Andreopoulos B."/>
            <person name="Baker S."/>
            <person name="Barry K."/>
            <person name="Bills G."/>
            <person name="Bluhm B."/>
            <person name="Cannon C."/>
            <person name="Castanera R."/>
            <person name="Culley D."/>
            <person name="Daum C."/>
            <person name="Ezra D."/>
            <person name="Gonzalez J."/>
            <person name="Henrissat B."/>
            <person name="Kuo A."/>
            <person name="Liang C."/>
            <person name="Lipzen A."/>
            <person name="Lutzoni F."/>
            <person name="Magnuson J."/>
            <person name="Mondo S."/>
            <person name="Nolan M."/>
            <person name="Ohm R."/>
            <person name="Pangilinan J."/>
            <person name="Park H.-J."/>
            <person name="Ramirez L."/>
            <person name="Alfaro M."/>
            <person name="Sun H."/>
            <person name="Tritt A."/>
            <person name="Yoshinaga Y."/>
            <person name="Zwiers L.-H."/>
            <person name="Turgeon B."/>
            <person name="Goodwin S."/>
            <person name="Spatafora J."/>
            <person name="Crous P."/>
            <person name="Grigoriev I."/>
        </authorList>
    </citation>
    <scope>NUCLEOTIDE SEQUENCE [LARGE SCALE GENOMIC DNA]</scope>
    <source>
        <strain evidence="2">CBS 304.66</strain>
    </source>
</reference>
<gene>
    <name evidence="1" type="ORF">CC78DRAFT_606675</name>
</gene>
<dbReference type="Proteomes" id="UP000800093">
    <property type="component" value="Unassembled WGS sequence"/>
</dbReference>
<name>A0A9P4KGV2_9PLEO</name>
<proteinExistence type="predicted"/>
<sequence>MAMVLLDVGGFISYTAAFDMLVHSATYQLEQYHSYALRRCLFNFDFILDSPKLIFDAYEELGKISFAILRLKEYQILACSELNAKAVCESAEETLSLHAAMVDRLKYKCTMFGFEYNDVDPFNVVPARTVKVLLRMHLPELRPIIKARIVEGFESQILNGYLMLTWYVIERFQTPETQTECSMANAPDFMALVIRLIVRIFMSWSGAMKRVARSIRIVVENRLHGSSSQRHLMNTHVSVTTEVIYKSRTYVAHVGTSSYFPNLSSLKALVYAIHSPCTHPEYIETL</sequence>
<organism evidence="1 2">
    <name type="scientific">Lojkania enalia</name>
    <dbReference type="NCBI Taxonomy" id="147567"/>
    <lineage>
        <taxon>Eukaryota</taxon>
        <taxon>Fungi</taxon>
        <taxon>Dikarya</taxon>
        <taxon>Ascomycota</taxon>
        <taxon>Pezizomycotina</taxon>
        <taxon>Dothideomycetes</taxon>
        <taxon>Pleosporomycetidae</taxon>
        <taxon>Pleosporales</taxon>
        <taxon>Pleosporales incertae sedis</taxon>
        <taxon>Lojkania</taxon>
    </lineage>
</organism>
<keyword evidence="2" id="KW-1185">Reference proteome</keyword>
<evidence type="ECO:0000313" key="2">
    <source>
        <dbReference type="Proteomes" id="UP000800093"/>
    </source>
</evidence>
<dbReference type="AlphaFoldDB" id="A0A9P4KGV2"/>
<comment type="caution">
    <text evidence="1">The sequence shown here is derived from an EMBL/GenBank/DDBJ whole genome shotgun (WGS) entry which is preliminary data.</text>
</comment>
<accession>A0A9P4KGV2</accession>
<protein>
    <submittedName>
        <fullName evidence="1">Uncharacterized protein</fullName>
    </submittedName>
</protein>
<dbReference type="OrthoDB" id="1844152at2759"/>
<evidence type="ECO:0000313" key="1">
    <source>
        <dbReference type="EMBL" id="KAF2268884.1"/>
    </source>
</evidence>
<dbReference type="EMBL" id="ML986584">
    <property type="protein sequence ID" value="KAF2268884.1"/>
    <property type="molecule type" value="Genomic_DNA"/>
</dbReference>